<dbReference type="Gene3D" id="2.40.37.10">
    <property type="entry name" value="Lyase, Ornithine Decarboxylase, Chain A, domain 1"/>
    <property type="match status" value="1"/>
</dbReference>
<gene>
    <name evidence="6" type="ORF">GCM10008014_26460</name>
</gene>
<evidence type="ECO:0000259" key="5">
    <source>
        <dbReference type="SMART" id="SM01005"/>
    </source>
</evidence>
<evidence type="ECO:0000256" key="2">
    <source>
        <dbReference type="ARBA" id="ARBA00022898"/>
    </source>
</evidence>
<feature type="binding site" evidence="4">
    <location>
        <position position="138"/>
    </location>
    <ligand>
        <name>substrate</name>
    </ligand>
</feature>
<evidence type="ECO:0000256" key="4">
    <source>
        <dbReference type="HAMAP-Rule" id="MF_01201"/>
    </source>
</evidence>
<keyword evidence="7" id="KW-1185">Reference proteome</keyword>
<comment type="cofactor">
    <cofactor evidence="1 4">
        <name>pyridoxal 5'-phosphate</name>
        <dbReference type="ChEBI" id="CHEBI:597326"/>
    </cofactor>
</comment>
<dbReference type="InterPro" id="IPR029066">
    <property type="entry name" value="PLP-binding_barrel"/>
</dbReference>
<feature type="modified residue" description="N6-(pyridoxal phosphate)lysine" evidence="4">
    <location>
        <position position="39"/>
    </location>
</feature>
<sequence length="395" mass="43947">MQGQYRPTQVEINLDHLRSNVTAFREALPQRTKFLACVKANAYGHGAVEMARELERLGVDYLSVAFLDEALELRLHGITSPILVLGYTPPEGVAAAWQHDVTITLFSRDVLEAIRQQDASCFANKLKVHIKIDSGMGRLGLLPGHEAIEFIQEVSSMEQVMLEGMFTHYAKADEQDKTYTLEQYQRFQSVAQTLRDQGCVIPIIHTANSAAAIDTPELSYDMVRVGISLYGLYPSTEVNHQAVKLLPVLTLKTKAVLVKTLPPHWGISYGTRYFTQENERIATLPIGYADGFSRMLTGKAQVLVRGRRVPVVGTICMDQCMVSLQSFAQEAEEIQAGEEVVLIGHQLDGVITASEVADQLGTIDYEVICMMAHRIPRVYIRDGEVVARMNPLLTI</sequence>
<evidence type="ECO:0000256" key="3">
    <source>
        <dbReference type="ARBA" id="ARBA00023235"/>
    </source>
</evidence>
<dbReference type="Gene3D" id="3.20.20.10">
    <property type="entry name" value="Alanine racemase"/>
    <property type="match status" value="1"/>
</dbReference>
<feature type="active site" description="Proton acceptor; specific for D-alanine" evidence="4">
    <location>
        <position position="39"/>
    </location>
</feature>
<dbReference type="HAMAP" id="MF_01201">
    <property type="entry name" value="Ala_racemase"/>
    <property type="match status" value="1"/>
</dbReference>
<dbReference type="PROSITE" id="PS00395">
    <property type="entry name" value="ALANINE_RACEMASE"/>
    <property type="match status" value="1"/>
</dbReference>
<dbReference type="PRINTS" id="PR00992">
    <property type="entry name" value="ALARACEMASE"/>
</dbReference>
<name>A0ABQ1ZE09_9BACL</name>
<evidence type="ECO:0000256" key="1">
    <source>
        <dbReference type="ARBA" id="ARBA00001933"/>
    </source>
</evidence>
<dbReference type="SUPFAM" id="SSF51419">
    <property type="entry name" value="PLP-binding barrel"/>
    <property type="match status" value="1"/>
</dbReference>
<dbReference type="Proteomes" id="UP000652153">
    <property type="component" value="Unassembled WGS sequence"/>
</dbReference>
<dbReference type="InterPro" id="IPR011079">
    <property type="entry name" value="Ala_racemase_C"/>
</dbReference>
<proteinExistence type="inferred from homology"/>
<reference evidence="7" key="1">
    <citation type="journal article" date="2019" name="Int. J. Syst. Evol. Microbiol.">
        <title>The Global Catalogue of Microorganisms (GCM) 10K type strain sequencing project: providing services to taxonomists for standard genome sequencing and annotation.</title>
        <authorList>
            <consortium name="The Broad Institute Genomics Platform"/>
            <consortium name="The Broad Institute Genome Sequencing Center for Infectious Disease"/>
            <person name="Wu L."/>
            <person name="Ma J."/>
        </authorList>
    </citation>
    <scope>NUCLEOTIDE SEQUENCE [LARGE SCALE GENOMIC DNA]</scope>
    <source>
        <strain evidence="7">CGMCC 1.12770</strain>
    </source>
</reference>
<dbReference type="SMART" id="SM01005">
    <property type="entry name" value="Ala_racemase_C"/>
    <property type="match status" value="1"/>
</dbReference>
<keyword evidence="3 4" id="KW-0413">Isomerase</keyword>
<comment type="similarity">
    <text evidence="4">Belongs to the alanine racemase family.</text>
</comment>
<dbReference type="Pfam" id="PF00842">
    <property type="entry name" value="Ala_racemase_C"/>
    <property type="match status" value="1"/>
</dbReference>
<dbReference type="PANTHER" id="PTHR30511">
    <property type="entry name" value="ALANINE RACEMASE"/>
    <property type="match status" value="1"/>
</dbReference>
<comment type="pathway">
    <text evidence="4">Amino-acid biosynthesis; D-alanine biosynthesis; D-alanine from L-alanine: step 1/1.</text>
</comment>
<feature type="binding site" evidence="4">
    <location>
        <position position="317"/>
    </location>
    <ligand>
        <name>substrate</name>
    </ligand>
</feature>
<dbReference type="CDD" id="cd00430">
    <property type="entry name" value="PLPDE_III_AR"/>
    <property type="match status" value="1"/>
</dbReference>
<dbReference type="InterPro" id="IPR020622">
    <property type="entry name" value="Ala_racemase_pyridoxalP-BS"/>
</dbReference>
<dbReference type="Pfam" id="PF01168">
    <property type="entry name" value="Ala_racemase_N"/>
    <property type="match status" value="1"/>
</dbReference>
<dbReference type="InterPro" id="IPR001608">
    <property type="entry name" value="Ala_racemase_N"/>
</dbReference>
<evidence type="ECO:0000313" key="6">
    <source>
        <dbReference type="EMBL" id="GGH56143.1"/>
    </source>
</evidence>
<dbReference type="EMBL" id="BMFU01000003">
    <property type="protein sequence ID" value="GGH56143.1"/>
    <property type="molecule type" value="Genomic_DNA"/>
</dbReference>
<accession>A0ABQ1ZE09</accession>
<feature type="active site" description="Proton acceptor; specific for L-alanine" evidence="4">
    <location>
        <position position="269"/>
    </location>
</feature>
<dbReference type="RefSeq" id="WP_188592708.1">
    <property type="nucleotide sequence ID" value="NZ_BMFU01000003.1"/>
</dbReference>
<dbReference type="InterPro" id="IPR009006">
    <property type="entry name" value="Ala_racemase/Decarboxylase_C"/>
</dbReference>
<organism evidence="6 7">
    <name type="scientific">Paenibacillus silvae</name>
    <dbReference type="NCBI Taxonomy" id="1325358"/>
    <lineage>
        <taxon>Bacteria</taxon>
        <taxon>Bacillati</taxon>
        <taxon>Bacillota</taxon>
        <taxon>Bacilli</taxon>
        <taxon>Bacillales</taxon>
        <taxon>Paenibacillaceae</taxon>
        <taxon>Paenibacillus</taxon>
    </lineage>
</organism>
<dbReference type="PANTHER" id="PTHR30511:SF0">
    <property type="entry name" value="ALANINE RACEMASE, CATABOLIC-RELATED"/>
    <property type="match status" value="1"/>
</dbReference>
<dbReference type="SUPFAM" id="SSF50621">
    <property type="entry name" value="Alanine racemase C-terminal domain-like"/>
    <property type="match status" value="1"/>
</dbReference>
<dbReference type="InterPro" id="IPR000821">
    <property type="entry name" value="Ala_racemase"/>
</dbReference>
<dbReference type="EC" id="5.1.1.1" evidence="4"/>
<feature type="domain" description="Alanine racemase C-terminal" evidence="5">
    <location>
        <begin position="248"/>
        <end position="380"/>
    </location>
</feature>
<dbReference type="NCBIfam" id="TIGR00492">
    <property type="entry name" value="alr"/>
    <property type="match status" value="1"/>
</dbReference>
<comment type="catalytic activity">
    <reaction evidence="4">
        <text>L-alanine = D-alanine</text>
        <dbReference type="Rhea" id="RHEA:20249"/>
        <dbReference type="ChEBI" id="CHEBI:57416"/>
        <dbReference type="ChEBI" id="CHEBI:57972"/>
        <dbReference type="EC" id="5.1.1.1"/>
    </reaction>
</comment>
<protein>
    <recommendedName>
        <fullName evidence="4">Alanine racemase</fullName>
        <ecNumber evidence="4">5.1.1.1</ecNumber>
    </recommendedName>
</protein>
<keyword evidence="2 4" id="KW-0663">Pyridoxal phosphate</keyword>
<comment type="caution">
    <text evidence="6">The sequence shown here is derived from an EMBL/GenBank/DDBJ whole genome shotgun (WGS) entry which is preliminary data.</text>
</comment>
<evidence type="ECO:0000313" key="7">
    <source>
        <dbReference type="Proteomes" id="UP000652153"/>
    </source>
</evidence>
<comment type="function">
    <text evidence="4">Catalyzes the interconversion of L-alanine and D-alanine. May also act on other amino acids.</text>
</comment>